<proteinExistence type="predicted"/>
<evidence type="ECO:0000313" key="2">
    <source>
        <dbReference type="Proteomes" id="UP000005309"/>
    </source>
</evidence>
<name>C4V696_9FIRM</name>
<gene>
    <name evidence="1" type="ORF">HMPREF0908_1996</name>
</gene>
<dbReference type="STRING" id="638302.HMPREF0908_1996"/>
<accession>C4V696</accession>
<dbReference type="EMBL" id="ACLA01000033">
    <property type="protein sequence ID" value="EEQ47694.1"/>
    <property type="molecule type" value="Genomic_DNA"/>
</dbReference>
<dbReference type="Proteomes" id="UP000005309">
    <property type="component" value="Unassembled WGS sequence"/>
</dbReference>
<dbReference type="HOGENOM" id="CLU_1560198_0_0_9"/>
<dbReference type="OrthoDB" id="1666345at2"/>
<organism evidence="1 2">
    <name type="scientific">Selenomonas flueggei ATCC 43531</name>
    <dbReference type="NCBI Taxonomy" id="638302"/>
    <lineage>
        <taxon>Bacteria</taxon>
        <taxon>Bacillati</taxon>
        <taxon>Bacillota</taxon>
        <taxon>Negativicutes</taxon>
        <taxon>Selenomonadales</taxon>
        <taxon>Selenomonadaceae</taxon>
        <taxon>Selenomonas</taxon>
    </lineage>
</organism>
<dbReference type="RefSeq" id="WP_006691123.1">
    <property type="nucleotide sequence ID" value="NZ_GG694008.1"/>
</dbReference>
<evidence type="ECO:0000313" key="1">
    <source>
        <dbReference type="EMBL" id="EEQ47694.1"/>
    </source>
</evidence>
<reference evidence="1 2" key="1">
    <citation type="submission" date="2009-04" db="EMBL/GenBank/DDBJ databases">
        <authorList>
            <person name="Qin X."/>
            <person name="Bachman B."/>
            <person name="Battles P."/>
            <person name="Bell A."/>
            <person name="Bess C."/>
            <person name="Bickham C."/>
            <person name="Chaboub L."/>
            <person name="Chen D."/>
            <person name="Coyle M."/>
            <person name="Deiros D.R."/>
            <person name="Dinh H."/>
            <person name="Forbes L."/>
            <person name="Fowler G."/>
            <person name="Francisco L."/>
            <person name="Fu Q."/>
            <person name="Gubbala S."/>
            <person name="Hale W."/>
            <person name="Han Y."/>
            <person name="Hemphill L."/>
            <person name="Highlander S.K."/>
            <person name="Hirani K."/>
            <person name="Hogues M."/>
            <person name="Jackson L."/>
            <person name="Jakkamsetti A."/>
            <person name="Javaid M."/>
            <person name="Jiang H."/>
            <person name="Korchina V."/>
            <person name="Kovar C."/>
            <person name="Lara F."/>
            <person name="Lee S."/>
            <person name="Mata R."/>
            <person name="Mathew T."/>
            <person name="Moen C."/>
            <person name="Morales K."/>
            <person name="Munidasa M."/>
            <person name="Nazareth L."/>
            <person name="Ngo R."/>
            <person name="Nguyen L."/>
            <person name="Okwuonu G."/>
            <person name="Ongeri F."/>
            <person name="Patil S."/>
            <person name="Petrosino J."/>
            <person name="Pham C."/>
            <person name="Pham P."/>
            <person name="Pu L.-L."/>
            <person name="Puazo M."/>
            <person name="Raj R."/>
            <person name="Reid J."/>
            <person name="Rouhana J."/>
            <person name="Saada N."/>
            <person name="Shang Y."/>
            <person name="Simmons D."/>
            <person name="Thornton R."/>
            <person name="Warren J."/>
            <person name="Weissenberger G."/>
            <person name="Zhang J."/>
            <person name="Zhang L."/>
            <person name="Zhou C."/>
            <person name="Zhu D."/>
            <person name="Muzny D."/>
            <person name="Worley K."/>
            <person name="Gibbs R."/>
        </authorList>
    </citation>
    <scope>NUCLEOTIDE SEQUENCE [LARGE SCALE GENOMIC DNA]</scope>
    <source>
        <strain evidence="1 2">ATCC 43531</strain>
    </source>
</reference>
<sequence length="166" mass="18102">MRADARGMLLLHVLLAVSIMAVLAAAALPRARALYVRAAVEYEAVHLIGELRRLQGISRTTAMPLYVLGGRASWAREPQLYVRDGSYEIAPHGGAGRVHRMLPLVRMAQDTAGGKPVSFDRNGGIGQESSNMTIRIYAEGAERDALRVIIDSAARIRLQRGGRDED</sequence>
<comment type="caution">
    <text evidence="1">The sequence shown here is derived from an EMBL/GenBank/DDBJ whole genome shotgun (WGS) entry which is preliminary data.</text>
</comment>
<dbReference type="AlphaFoldDB" id="C4V696"/>
<protein>
    <submittedName>
        <fullName evidence="1">Prepilin-type cleavage/methylation N-terminal domain protein</fullName>
    </submittedName>
</protein>
<keyword evidence="2" id="KW-1185">Reference proteome</keyword>